<proteinExistence type="predicted"/>
<reference evidence="2 3" key="1">
    <citation type="submission" date="2020-12" db="EMBL/GenBank/DDBJ databases">
        <title>Salegentibacter orientalis sp. nov., isolated from costal sediment.</title>
        <authorList>
            <person name="Lian F.-B."/>
        </authorList>
    </citation>
    <scope>NUCLEOTIDE SEQUENCE [LARGE SCALE GENOMIC DNA]</scope>
    <source>
        <strain evidence="2 3">F60176</strain>
    </source>
</reference>
<feature type="domain" description="NADP-dependent oxidoreductase" evidence="1">
    <location>
        <begin position="15"/>
        <end position="315"/>
    </location>
</feature>
<comment type="caution">
    <text evidence="2">The sequence shown here is derived from an EMBL/GenBank/DDBJ whole genome shotgun (WGS) entry which is preliminary data.</text>
</comment>
<dbReference type="RefSeq" id="WP_198638392.1">
    <property type="nucleotide sequence ID" value="NZ_JAEHNY010000005.1"/>
</dbReference>
<dbReference type="SUPFAM" id="SSF51430">
    <property type="entry name" value="NAD(P)-linked oxidoreductase"/>
    <property type="match status" value="1"/>
</dbReference>
<accession>A0ABS0TFM8</accession>
<dbReference type="CDD" id="cd19081">
    <property type="entry name" value="AKR_AKR9C1"/>
    <property type="match status" value="1"/>
</dbReference>
<sequence length="319" mass="35771">MEKVNLGNSGIKSAPIIFGGNVFGWTLDEKESFKMLDELFELGFTTIDTADVYSRWADGVPHGTSERIIGKWIKTRKIRDKVTLITKGGSCLQPGGPKNNSRDYLTGAAKDSLLRLQTDYIDLYFTHYDDKETPVEEALEAYQSFISSGEIKHIGASNFSAERLQKSLSIAAEKDLPPYEVFQPEYNLMVRDKFEGETEEICSKNQLGVVPYFSLASGFLTGKYRKKEDFEGKDRKIFTEKFLNPRGEKILKSLDQISEKHQVSQAGIALAWLMKRPGVSAPIASATKSSHLKSFIEAIEVNLSQEDMQVLNKASETQD</sequence>
<evidence type="ECO:0000313" key="3">
    <source>
        <dbReference type="Proteomes" id="UP000635665"/>
    </source>
</evidence>
<dbReference type="InterPro" id="IPR020471">
    <property type="entry name" value="AKR"/>
</dbReference>
<dbReference type="InterPro" id="IPR036812">
    <property type="entry name" value="NAD(P)_OxRdtase_dom_sf"/>
</dbReference>
<dbReference type="PANTHER" id="PTHR43364:SF6">
    <property type="entry name" value="OXIDOREDUCTASE-RELATED"/>
    <property type="match status" value="1"/>
</dbReference>
<keyword evidence="3" id="KW-1185">Reference proteome</keyword>
<organism evidence="2 3">
    <name type="scientific">Salegentibacter maritimus</name>
    <dbReference type="NCBI Taxonomy" id="2794347"/>
    <lineage>
        <taxon>Bacteria</taxon>
        <taxon>Pseudomonadati</taxon>
        <taxon>Bacteroidota</taxon>
        <taxon>Flavobacteriia</taxon>
        <taxon>Flavobacteriales</taxon>
        <taxon>Flavobacteriaceae</taxon>
        <taxon>Salegentibacter</taxon>
    </lineage>
</organism>
<dbReference type="InterPro" id="IPR023210">
    <property type="entry name" value="NADP_OxRdtase_dom"/>
</dbReference>
<dbReference type="Gene3D" id="3.20.20.100">
    <property type="entry name" value="NADP-dependent oxidoreductase domain"/>
    <property type="match status" value="1"/>
</dbReference>
<dbReference type="InterPro" id="IPR050523">
    <property type="entry name" value="AKR_Detox_Biosynth"/>
</dbReference>
<name>A0ABS0TFM8_9FLAO</name>
<dbReference type="Proteomes" id="UP000635665">
    <property type="component" value="Unassembled WGS sequence"/>
</dbReference>
<dbReference type="EMBL" id="JAEHNY010000005">
    <property type="protein sequence ID" value="MBI6119864.1"/>
    <property type="molecule type" value="Genomic_DNA"/>
</dbReference>
<protein>
    <submittedName>
        <fullName evidence="2">Aldo/keto reductase</fullName>
    </submittedName>
</protein>
<evidence type="ECO:0000313" key="2">
    <source>
        <dbReference type="EMBL" id="MBI6119864.1"/>
    </source>
</evidence>
<gene>
    <name evidence="2" type="ORF">I6U50_07490</name>
</gene>
<dbReference type="PANTHER" id="PTHR43364">
    <property type="entry name" value="NADH-SPECIFIC METHYLGLYOXAL REDUCTASE-RELATED"/>
    <property type="match status" value="1"/>
</dbReference>
<dbReference type="Pfam" id="PF00248">
    <property type="entry name" value="Aldo_ket_red"/>
    <property type="match status" value="1"/>
</dbReference>
<evidence type="ECO:0000259" key="1">
    <source>
        <dbReference type="Pfam" id="PF00248"/>
    </source>
</evidence>
<dbReference type="PRINTS" id="PR00069">
    <property type="entry name" value="ALDKETRDTASE"/>
</dbReference>